<feature type="transmembrane region" description="Helical" evidence="12">
    <location>
        <begin position="193"/>
        <end position="216"/>
    </location>
</feature>
<dbReference type="SUPFAM" id="SSF103473">
    <property type="entry name" value="MFS general substrate transporter"/>
    <property type="match status" value="1"/>
</dbReference>
<dbReference type="GO" id="GO:0022857">
    <property type="term" value="F:transmembrane transporter activity"/>
    <property type="evidence" value="ECO:0007669"/>
    <property type="project" value="TreeGrafter"/>
</dbReference>
<keyword evidence="8 10" id="KW-0539">Nucleus</keyword>
<comment type="subcellular location">
    <subcellularLocation>
        <location evidence="1">Membrane</location>
        <topology evidence="1">Multi-pass membrane protein</topology>
    </subcellularLocation>
    <subcellularLocation>
        <location evidence="10">Nucleus</location>
    </subcellularLocation>
</comment>
<dbReference type="GO" id="GO:0003677">
    <property type="term" value="F:DNA binding"/>
    <property type="evidence" value="ECO:0007669"/>
    <property type="project" value="UniProtKB-UniRule"/>
</dbReference>
<evidence type="ECO:0000256" key="6">
    <source>
        <dbReference type="ARBA" id="ARBA00023136"/>
    </source>
</evidence>
<evidence type="ECO:0000256" key="8">
    <source>
        <dbReference type="ARBA" id="ARBA00023242"/>
    </source>
</evidence>
<feature type="domain" description="Homeobox" evidence="13">
    <location>
        <begin position="521"/>
        <end position="584"/>
    </location>
</feature>
<accession>A0A507QQD6</accession>
<evidence type="ECO:0008006" key="17">
    <source>
        <dbReference type="Google" id="ProtNLM"/>
    </source>
</evidence>
<feature type="transmembrane region" description="Helical" evidence="12">
    <location>
        <begin position="270"/>
        <end position="290"/>
    </location>
</feature>
<dbReference type="Proteomes" id="UP000319663">
    <property type="component" value="Unassembled WGS sequence"/>
</dbReference>
<dbReference type="Gene3D" id="1.20.1250.20">
    <property type="entry name" value="MFS general substrate transporter like domains"/>
    <property type="match status" value="1"/>
</dbReference>
<dbReference type="GO" id="GO:0008270">
    <property type="term" value="F:zinc ion binding"/>
    <property type="evidence" value="ECO:0007669"/>
    <property type="project" value="UniProtKB-KW"/>
</dbReference>
<reference evidence="15 16" key="1">
    <citation type="submission" date="2019-06" db="EMBL/GenBank/DDBJ databases">
        <title>Wine fermentation using esterase from Monascus purpureus.</title>
        <authorList>
            <person name="Geng C."/>
            <person name="Zhang Y."/>
        </authorList>
    </citation>
    <scope>NUCLEOTIDE SEQUENCE [LARGE SCALE GENOMIC DNA]</scope>
    <source>
        <strain evidence="15">HQ1</strain>
    </source>
</reference>
<name>A0A507QQD6_MONPU</name>
<sequence>MSTSNSAVPDENDNDKNFMENIALNASQDRSDAECQVEDERGQDEALEFAAHQVEISKETERNVRRKIDFHMLPWIDPPWANTSLSRWSFGVQYSLLRLARTMLLVSWLCGSFWEGWKVLLQLEFLCITDIRYNSEPLRLGFVLITAQWFLLKDQALRSAIWFSFNGVVQVVGGILAYGVSRGFEGHYSFSSWKAIFLIPGLLTTTYVIFIFMVTVDIPNGSITVFFTQLIESFGFDSQITFLLTMLGGVVEVISMLGISYLATKVNNRMFCAAGGQILGPLGIALMMGLSRSGITAYPVGQLIGYYLVIGNNGASARLFGHLVESSRPHEEDHRQRRLVDRVLCWLSGRSADVPQVACLSGCHVGSRRYVDYCVAANDASTSIPVESACLSEMILPDLLGDQEFPVWPSEVPGLTLDDYFIENRSYHPPVPCSHCSRLGLACFIIQTTSANPNPVSSCSSCVALFRECSLARGEKRPPSNFETPQPVIGQLHGVNEEGTVADSVQALPYEPSPVNTTARASNSKKAWSRSVRKTQILRSWFACHLDHPYPTEDEKSSLARQSKLTKTQVSCWLANARRRYRQSTRDISKVVFPQGSPVPPSPFSNMTPFERWRNSPPEDEPVSMSTIEKSLSSFLGANNDRLDAFGPGDIDSCNSSSSRDPEIYACSVLEYTSSNSASSCYSYQFSAHSNFQSPSLQSSDDGKSTVLPSPVTRPVKRCIYQCTFCRRTFKKKYDWLRHEKSIHLPGLDSWVCAIPVPADQPLTVWRVKQGSPECLLCGHNSPTEEHMQSHEFEACSERPLQERTFPRKDHLWQHLYKFHGCRKWAGWNPNLNLLQQSQDGVRSYCGFCWETFDSWDKRARHLASHFQQGMTIDQWVGDCAIFEPMASMVQARTAHSSSSGTLIGPHSR</sequence>
<feature type="region of interest" description="Disordered" evidence="11">
    <location>
        <begin position="1"/>
        <end position="31"/>
    </location>
</feature>
<dbReference type="SMART" id="SM00389">
    <property type="entry name" value="HOX"/>
    <property type="match status" value="1"/>
</dbReference>
<keyword evidence="4 12" id="KW-1133">Transmembrane helix</keyword>
<dbReference type="AlphaFoldDB" id="A0A507QQD6"/>
<keyword evidence="9" id="KW-0862">Zinc</keyword>
<keyword evidence="7 10" id="KW-0371">Homeobox</keyword>
<keyword evidence="6 12" id="KW-0472">Membrane</keyword>
<evidence type="ECO:0000256" key="10">
    <source>
        <dbReference type="PROSITE-ProRule" id="PRU00108"/>
    </source>
</evidence>
<dbReference type="GO" id="GO:0016020">
    <property type="term" value="C:membrane"/>
    <property type="evidence" value="ECO:0007669"/>
    <property type="project" value="UniProtKB-SubCell"/>
</dbReference>
<dbReference type="Pfam" id="PF05920">
    <property type="entry name" value="Homeobox_KN"/>
    <property type="match status" value="1"/>
</dbReference>
<keyword evidence="16" id="KW-1185">Reference proteome</keyword>
<dbReference type="EMBL" id="VIFY01000132">
    <property type="protein sequence ID" value="TQB69871.1"/>
    <property type="molecule type" value="Genomic_DNA"/>
</dbReference>
<dbReference type="PROSITE" id="PS50157">
    <property type="entry name" value="ZINC_FINGER_C2H2_2"/>
    <property type="match status" value="1"/>
</dbReference>
<evidence type="ECO:0000313" key="16">
    <source>
        <dbReference type="Proteomes" id="UP000319663"/>
    </source>
</evidence>
<dbReference type="InterPro" id="IPR008422">
    <property type="entry name" value="KN_HD"/>
</dbReference>
<evidence type="ECO:0000256" key="3">
    <source>
        <dbReference type="ARBA" id="ARBA00022692"/>
    </source>
</evidence>
<evidence type="ECO:0000256" key="1">
    <source>
        <dbReference type="ARBA" id="ARBA00004141"/>
    </source>
</evidence>
<evidence type="ECO:0000256" key="5">
    <source>
        <dbReference type="ARBA" id="ARBA00023125"/>
    </source>
</evidence>
<dbReference type="GO" id="GO:0005634">
    <property type="term" value="C:nucleus"/>
    <property type="evidence" value="ECO:0007669"/>
    <property type="project" value="UniProtKB-SubCell"/>
</dbReference>
<evidence type="ECO:0000256" key="2">
    <source>
        <dbReference type="ARBA" id="ARBA00022448"/>
    </source>
</evidence>
<organism evidence="15 16">
    <name type="scientific">Monascus purpureus</name>
    <name type="common">Red mold</name>
    <name type="synonym">Monascus anka</name>
    <dbReference type="NCBI Taxonomy" id="5098"/>
    <lineage>
        <taxon>Eukaryota</taxon>
        <taxon>Fungi</taxon>
        <taxon>Dikarya</taxon>
        <taxon>Ascomycota</taxon>
        <taxon>Pezizomycotina</taxon>
        <taxon>Eurotiomycetes</taxon>
        <taxon>Eurotiomycetidae</taxon>
        <taxon>Eurotiales</taxon>
        <taxon>Aspergillaceae</taxon>
        <taxon>Monascus</taxon>
    </lineage>
</organism>
<dbReference type="Gene3D" id="1.10.10.60">
    <property type="entry name" value="Homeodomain-like"/>
    <property type="match status" value="1"/>
</dbReference>
<evidence type="ECO:0000256" key="12">
    <source>
        <dbReference type="SAM" id="Phobius"/>
    </source>
</evidence>
<dbReference type="PANTHER" id="PTHR43791">
    <property type="entry name" value="PERMEASE-RELATED"/>
    <property type="match status" value="1"/>
</dbReference>
<evidence type="ECO:0000259" key="13">
    <source>
        <dbReference type="PROSITE" id="PS50071"/>
    </source>
</evidence>
<feature type="transmembrane region" description="Helical" evidence="12">
    <location>
        <begin position="240"/>
        <end position="263"/>
    </location>
</feature>
<dbReference type="PROSITE" id="PS00028">
    <property type="entry name" value="ZINC_FINGER_C2H2_1"/>
    <property type="match status" value="1"/>
</dbReference>
<feature type="DNA-binding region" description="Homeobox" evidence="10">
    <location>
        <begin position="523"/>
        <end position="585"/>
    </location>
</feature>
<dbReference type="InterPro" id="IPR013087">
    <property type="entry name" value="Znf_C2H2_type"/>
</dbReference>
<dbReference type="STRING" id="5098.A0A507QQD6"/>
<feature type="transmembrane region" description="Helical" evidence="12">
    <location>
        <begin position="160"/>
        <end position="181"/>
    </location>
</feature>
<keyword evidence="9" id="KW-0479">Metal-binding</keyword>
<proteinExistence type="predicted"/>
<gene>
    <name evidence="15" type="ORF">MPDQ_001275</name>
</gene>
<dbReference type="CDD" id="cd00086">
    <property type="entry name" value="homeodomain"/>
    <property type="match status" value="1"/>
</dbReference>
<dbReference type="PANTHER" id="PTHR43791:SF1">
    <property type="entry name" value="ALLANTOATE PERMEASE"/>
    <property type="match status" value="1"/>
</dbReference>
<evidence type="ECO:0000256" key="7">
    <source>
        <dbReference type="ARBA" id="ARBA00023155"/>
    </source>
</evidence>
<feature type="domain" description="C2H2-type" evidence="14">
    <location>
        <begin position="721"/>
        <end position="744"/>
    </location>
</feature>
<keyword evidence="2" id="KW-0813">Transport</keyword>
<dbReference type="PROSITE" id="PS50071">
    <property type="entry name" value="HOMEOBOX_2"/>
    <property type="match status" value="1"/>
</dbReference>
<dbReference type="GO" id="GO:0006355">
    <property type="term" value="P:regulation of DNA-templated transcription"/>
    <property type="evidence" value="ECO:0007669"/>
    <property type="project" value="InterPro"/>
</dbReference>
<keyword evidence="3 12" id="KW-0812">Transmembrane</keyword>
<evidence type="ECO:0000256" key="4">
    <source>
        <dbReference type="ARBA" id="ARBA00022989"/>
    </source>
</evidence>
<evidence type="ECO:0000256" key="11">
    <source>
        <dbReference type="SAM" id="MobiDB-lite"/>
    </source>
</evidence>
<evidence type="ECO:0000259" key="14">
    <source>
        <dbReference type="PROSITE" id="PS50157"/>
    </source>
</evidence>
<dbReference type="SUPFAM" id="SSF46689">
    <property type="entry name" value="Homeodomain-like"/>
    <property type="match status" value="1"/>
</dbReference>
<dbReference type="InterPro" id="IPR001356">
    <property type="entry name" value="HD"/>
</dbReference>
<keyword evidence="5 10" id="KW-0238">DNA-binding</keyword>
<evidence type="ECO:0000256" key="9">
    <source>
        <dbReference type="PROSITE-ProRule" id="PRU00042"/>
    </source>
</evidence>
<comment type="caution">
    <text evidence="15">The sequence shown here is derived from an EMBL/GenBank/DDBJ whole genome shotgun (WGS) entry which is preliminary data.</text>
</comment>
<protein>
    <recommendedName>
        <fullName evidence="17">Homeobox domain-containing protein</fullName>
    </recommendedName>
</protein>
<evidence type="ECO:0000313" key="15">
    <source>
        <dbReference type="EMBL" id="TQB69871.1"/>
    </source>
</evidence>
<dbReference type="InterPro" id="IPR036259">
    <property type="entry name" value="MFS_trans_sf"/>
</dbReference>
<keyword evidence="9" id="KW-0863">Zinc-finger</keyword>
<dbReference type="SMART" id="SM00355">
    <property type="entry name" value="ZnF_C2H2"/>
    <property type="match status" value="2"/>
</dbReference>
<dbReference type="InterPro" id="IPR009057">
    <property type="entry name" value="Homeodomain-like_sf"/>
</dbReference>